<evidence type="ECO:0000256" key="2">
    <source>
        <dbReference type="SAM" id="MobiDB-lite"/>
    </source>
</evidence>
<sequence length="262" mass="29531">MSTYFFSSLFSAAYASDGGSSTESEDDIKYEQFAVKSEPTFDHFDVAPLTDTIKSEVTAVVKSEAEDVESHVADEKLNEMKAEVPTTDSISTTDQLQQPSEEVNTPPCCSACGFPLLVVPQSEIQKAKNMLDCKCCLLVLPQSSYSKTQRSEGRKDVRKCKACTGNVPGAQQMITPTREKPPQHQRQSTKEKRDLEMTSVFANKVARLKMAKRALQRKRDEVRKLKLTKRREEYEEQLDKEEQDLARQAALLERATRHVSNN</sequence>
<evidence type="ECO:0000256" key="1">
    <source>
        <dbReference type="SAM" id="Coils"/>
    </source>
</evidence>
<keyword evidence="1" id="KW-0175">Coiled coil</keyword>
<gene>
    <name evidence="3" type="ORF">PHMEG_00022752</name>
</gene>
<comment type="caution">
    <text evidence="3">The sequence shown here is derived from an EMBL/GenBank/DDBJ whole genome shotgun (WGS) entry which is preliminary data.</text>
</comment>
<name>A0A225VIP9_9STRA</name>
<reference evidence="4" key="1">
    <citation type="submission" date="2017-03" db="EMBL/GenBank/DDBJ databases">
        <title>Phytopthora megakarya and P. palmivora, two closely related causual agents of cacao black pod achieved similar genome size and gene model numbers by different mechanisms.</title>
        <authorList>
            <person name="Ali S."/>
            <person name="Shao J."/>
            <person name="Larry D.J."/>
            <person name="Kronmiller B."/>
            <person name="Shen D."/>
            <person name="Strem M.D."/>
            <person name="Melnick R.L."/>
            <person name="Guiltinan M.J."/>
            <person name="Tyler B.M."/>
            <person name="Meinhardt L.W."/>
            <person name="Bailey B.A."/>
        </authorList>
    </citation>
    <scope>NUCLEOTIDE SEQUENCE [LARGE SCALE GENOMIC DNA]</scope>
    <source>
        <strain evidence="4">zdho120</strain>
    </source>
</reference>
<keyword evidence="4" id="KW-1185">Reference proteome</keyword>
<feature type="region of interest" description="Disordered" evidence="2">
    <location>
        <begin position="168"/>
        <end position="193"/>
    </location>
</feature>
<feature type="coiled-coil region" evidence="1">
    <location>
        <begin position="205"/>
        <end position="258"/>
    </location>
</feature>
<feature type="compositionally biased region" description="Basic and acidic residues" evidence="2">
    <location>
        <begin position="177"/>
        <end position="193"/>
    </location>
</feature>
<evidence type="ECO:0000313" key="4">
    <source>
        <dbReference type="Proteomes" id="UP000198211"/>
    </source>
</evidence>
<dbReference type="OrthoDB" id="122451at2759"/>
<dbReference type="EMBL" id="NBNE01004558">
    <property type="protein sequence ID" value="OWZ05202.1"/>
    <property type="molecule type" value="Genomic_DNA"/>
</dbReference>
<evidence type="ECO:0000313" key="3">
    <source>
        <dbReference type="EMBL" id="OWZ05202.1"/>
    </source>
</evidence>
<accession>A0A225VIP9</accession>
<organism evidence="3 4">
    <name type="scientific">Phytophthora megakarya</name>
    <dbReference type="NCBI Taxonomy" id="4795"/>
    <lineage>
        <taxon>Eukaryota</taxon>
        <taxon>Sar</taxon>
        <taxon>Stramenopiles</taxon>
        <taxon>Oomycota</taxon>
        <taxon>Peronosporomycetes</taxon>
        <taxon>Peronosporales</taxon>
        <taxon>Peronosporaceae</taxon>
        <taxon>Phytophthora</taxon>
    </lineage>
</organism>
<protein>
    <submittedName>
        <fullName evidence="3">Uncharacterized protein</fullName>
    </submittedName>
</protein>
<dbReference type="Proteomes" id="UP000198211">
    <property type="component" value="Unassembled WGS sequence"/>
</dbReference>
<dbReference type="AlphaFoldDB" id="A0A225VIP9"/>
<proteinExistence type="predicted"/>